<keyword evidence="8" id="KW-1185">Reference proteome</keyword>
<feature type="transmembrane region" description="Helical" evidence="6">
    <location>
        <begin position="365"/>
        <end position="383"/>
    </location>
</feature>
<evidence type="ECO:0000256" key="3">
    <source>
        <dbReference type="ARBA" id="ARBA00022692"/>
    </source>
</evidence>
<feature type="transmembrane region" description="Helical" evidence="6">
    <location>
        <begin position="98"/>
        <end position="118"/>
    </location>
</feature>
<dbReference type="InterPro" id="IPR002797">
    <property type="entry name" value="Polysacc_synth"/>
</dbReference>
<dbReference type="PANTHER" id="PTHR30250:SF11">
    <property type="entry name" value="O-ANTIGEN TRANSPORTER-RELATED"/>
    <property type="match status" value="1"/>
</dbReference>
<sequence>MNFIFPLILIPYLTHTIGLELYGQYVLSATVFNYCLLLVNFGFDFSATKLISINRDDKLKTADILANITATRLIFALITSIVIIPIVLLIPNLTSNKLLYLFGIGILWGQAITPIWLFQGLEKMGYITAINLTARTISTLLIFIFIQIPEHFYLVNLFLSIGYLISGFAGLILIQKYLGIDFIKPSLSRMKNYLMDSWDIFLSTLSMSFYREANIIILGLTTNYAMVGQYAAIEKVIKAMQSFMEPLAKALFPFFGRKLNSSKEIYSGFGVFGKIYALLLLFITIILYLIGPYLVIWYLGKSFISGIIVFQVLLPVIFLGGLNYYLGIIGLINLGMNKYFSKAVFITGIYSISMCYFLSSYWGTIGAATAMTSSELILLLIILRKIYPWLKK</sequence>
<evidence type="ECO:0000256" key="4">
    <source>
        <dbReference type="ARBA" id="ARBA00022989"/>
    </source>
</evidence>
<feature type="transmembrane region" description="Helical" evidence="6">
    <location>
        <begin position="64"/>
        <end position="86"/>
    </location>
</feature>
<evidence type="ECO:0000313" key="7">
    <source>
        <dbReference type="EMBL" id="BBE18889.1"/>
    </source>
</evidence>
<keyword evidence="4 6" id="KW-1133">Transmembrane helix</keyword>
<feature type="transmembrane region" description="Helical" evidence="6">
    <location>
        <begin position="125"/>
        <end position="146"/>
    </location>
</feature>
<feature type="transmembrane region" description="Helical" evidence="6">
    <location>
        <begin position="303"/>
        <end position="327"/>
    </location>
</feature>
<dbReference type="PANTHER" id="PTHR30250">
    <property type="entry name" value="PST FAMILY PREDICTED COLANIC ACID TRANSPORTER"/>
    <property type="match status" value="1"/>
</dbReference>
<keyword evidence="3 6" id="KW-0812">Transmembrane</keyword>
<proteinExistence type="predicted"/>
<feature type="transmembrane region" description="Helical" evidence="6">
    <location>
        <begin position="275"/>
        <end position="297"/>
    </location>
</feature>
<keyword evidence="5 6" id="KW-0472">Membrane</keyword>
<evidence type="ECO:0000256" key="1">
    <source>
        <dbReference type="ARBA" id="ARBA00004651"/>
    </source>
</evidence>
<feature type="transmembrane region" description="Helical" evidence="6">
    <location>
        <begin position="22"/>
        <end position="43"/>
    </location>
</feature>
<evidence type="ECO:0000256" key="2">
    <source>
        <dbReference type="ARBA" id="ARBA00022475"/>
    </source>
</evidence>
<evidence type="ECO:0000256" key="5">
    <source>
        <dbReference type="ARBA" id="ARBA00023136"/>
    </source>
</evidence>
<dbReference type="InterPro" id="IPR050833">
    <property type="entry name" value="Poly_Biosynth_Transport"/>
</dbReference>
<gene>
    <name evidence="7" type="ORF">AQPE_3059</name>
</gene>
<dbReference type="EMBL" id="AP018694">
    <property type="protein sequence ID" value="BBE18889.1"/>
    <property type="molecule type" value="Genomic_DNA"/>
</dbReference>
<feature type="transmembrane region" description="Helical" evidence="6">
    <location>
        <begin position="216"/>
        <end position="233"/>
    </location>
</feature>
<protein>
    <submittedName>
        <fullName evidence="7">Membrane protein</fullName>
    </submittedName>
</protein>
<dbReference type="GO" id="GO:0005886">
    <property type="term" value="C:plasma membrane"/>
    <property type="evidence" value="ECO:0007669"/>
    <property type="project" value="UniProtKB-SubCell"/>
</dbReference>
<keyword evidence="2" id="KW-1003">Cell membrane</keyword>
<dbReference type="KEGG" id="anf:AQPE_3059"/>
<feature type="transmembrane region" description="Helical" evidence="6">
    <location>
        <begin position="152"/>
        <end position="173"/>
    </location>
</feature>
<dbReference type="Pfam" id="PF01943">
    <property type="entry name" value="Polysacc_synt"/>
    <property type="match status" value="1"/>
</dbReference>
<reference evidence="7" key="1">
    <citation type="journal article" date="2020" name="Int. J. Syst. Evol. Microbiol.">
        <title>Aquipluma nitroreducens gen. nov. sp. nov., a novel facultatively anaerobic bacterium isolated from a freshwater lake.</title>
        <authorList>
            <person name="Watanabe M."/>
            <person name="Kojima H."/>
            <person name="Fukui M."/>
        </authorList>
    </citation>
    <scope>NUCLEOTIDE SEQUENCE</scope>
    <source>
        <strain evidence="7">MeG22</strain>
    </source>
</reference>
<accession>A0A5K7SBN4</accession>
<feature type="transmembrane region" description="Helical" evidence="6">
    <location>
        <begin position="339"/>
        <end position="359"/>
    </location>
</feature>
<comment type="subcellular location">
    <subcellularLocation>
        <location evidence="1">Cell membrane</location>
        <topology evidence="1">Multi-pass membrane protein</topology>
    </subcellularLocation>
</comment>
<evidence type="ECO:0000256" key="6">
    <source>
        <dbReference type="SAM" id="Phobius"/>
    </source>
</evidence>
<evidence type="ECO:0000313" key="8">
    <source>
        <dbReference type="Proteomes" id="UP001193389"/>
    </source>
</evidence>
<name>A0A5K7SBN4_9BACT</name>
<dbReference type="AlphaFoldDB" id="A0A5K7SBN4"/>
<dbReference type="Proteomes" id="UP001193389">
    <property type="component" value="Chromosome"/>
</dbReference>
<organism evidence="7 8">
    <name type="scientific">Aquipluma nitroreducens</name>
    <dbReference type="NCBI Taxonomy" id="2010828"/>
    <lineage>
        <taxon>Bacteria</taxon>
        <taxon>Pseudomonadati</taxon>
        <taxon>Bacteroidota</taxon>
        <taxon>Bacteroidia</taxon>
        <taxon>Marinilabiliales</taxon>
        <taxon>Prolixibacteraceae</taxon>
        <taxon>Aquipluma</taxon>
    </lineage>
</organism>